<keyword evidence="11" id="KW-1185">Reference proteome</keyword>
<dbReference type="Pfam" id="PF12122">
    <property type="entry name" value="Rhomboid_N"/>
    <property type="match status" value="1"/>
</dbReference>
<sequence>MRMIGNLEGEARARTFGDYLYALGIDNQVEVEKDDSWAVWIHNEEHLDKAKSLLVQYMQNPEEPRFRATAAAAEDRREQKRKEQIAYEKRLKERRHLFRPLTTYGFGPLTFILICASVVVFIFSKGGDNKQAIMDLFITRFEIVGGYIHWQAGLPEIRHGEVWRLITPMLIHFGFLHIFFNMLWLRDLGSMIEGRQSSLTLAILIVVFAAGSNLGQYLASSPDFGGMSGVVYGLMGYIWIRGKRDPGSGLYLHNSTVVMMIIWFFLCLSGMIGNIANTAHAVGLIMGISWGYLSSLRHR</sequence>
<feature type="domain" description="Peptidase S54 GlpG peptidase N-terminal" evidence="9">
    <location>
        <begin position="1"/>
        <end position="69"/>
    </location>
</feature>
<keyword evidence="3 7" id="KW-0812">Transmembrane</keyword>
<gene>
    <name evidence="10" type="ORF">Cflav_PD3877</name>
</gene>
<reference evidence="10 11" key="1">
    <citation type="journal article" date="2011" name="J. Bacteriol.">
        <title>Genome sequence of 'Pedosphaera parvula' Ellin514, an aerobic Verrucomicrobial isolate from pasture soil.</title>
        <authorList>
            <person name="Kant R."/>
            <person name="van Passel M.W."/>
            <person name="Sangwan P."/>
            <person name="Palva A."/>
            <person name="Lucas S."/>
            <person name="Copeland A."/>
            <person name="Lapidus A."/>
            <person name="Glavina Del Rio T."/>
            <person name="Dalin E."/>
            <person name="Tice H."/>
            <person name="Bruce D."/>
            <person name="Goodwin L."/>
            <person name="Pitluck S."/>
            <person name="Chertkov O."/>
            <person name="Larimer F.W."/>
            <person name="Land M.L."/>
            <person name="Hauser L."/>
            <person name="Brettin T.S."/>
            <person name="Detter J.C."/>
            <person name="Han S."/>
            <person name="de Vos W.M."/>
            <person name="Janssen P.H."/>
            <person name="Smidt H."/>
        </authorList>
    </citation>
    <scope>NUCLEOTIDE SEQUENCE [LARGE SCALE GENOMIC DNA]</scope>
    <source>
        <strain evidence="10 11">Ellin514</strain>
    </source>
</reference>
<evidence type="ECO:0000313" key="11">
    <source>
        <dbReference type="Proteomes" id="UP000003688"/>
    </source>
</evidence>
<dbReference type="Gene3D" id="3.30.70.2350">
    <property type="match status" value="1"/>
</dbReference>
<dbReference type="Pfam" id="PF01694">
    <property type="entry name" value="Rhomboid"/>
    <property type="match status" value="1"/>
</dbReference>
<feature type="transmembrane region" description="Helical" evidence="7">
    <location>
        <begin position="224"/>
        <end position="240"/>
    </location>
</feature>
<evidence type="ECO:0000256" key="1">
    <source>
        <dbReference type="ARBA" id="ARBA00004141"/>
    </source>
</evidence>
<dbReference type="STRING" id="320771.Cflav_PD3877"/>
<evidence type="ECO:0000256" key="5">
    <source>
        <dbReference type="ARBA" id="ARBA00022989"/>
    </source>
</evidence>
<evidence type="ECO:0000259" key="9">
    <source>
        <dbReference type="Pfam" id="PF12122"/>
    </source>
</evidence>
<dbReference type="AlphaFoldDB" id="B9XFZ8"/>
<evidence type="ECO:0000256" key="7">
    <source>
        <dbReference type="SAM" id="Phobius"/>
    </source>
</evidence>
<dbReference type="PANTHER" id="PTHR43731:SF14">
    <property type="entry name" value="PRESENILIN-ASSOCIATED RHOMBOID-LIKE PROTEIN, MITOCHONDRIAL"/>
    <property type="match status" value="1"/>
</dbReference>
<comment type="caution">
    <text evidence="10">The sequence shown here is derived from an EMBL/GenBank/DDBJ whole genome shotgun (WGS) entry which is preliminary data.</text>
</comment>
<dbReference type="SUPFAM" id="SSF144091">
    <property type="entry name" value="Rhomboid-like"/>
    <property type="match status" value="1"/>
</dbReference>
<dbReference type="Proteomes" id="UP000003688">
    <property type="component" value="Unassembled WGS sequence"/>
</dbReference>
<feature type="transmembrane region" description="Helical" evidence="7">
    <location>
        <begin position="165"/>
        <end position="185"/>
    </location>
</feature>
<keyword evidence="5 7" id="KW-1133">Transmembrane helix</keyword>
<feature type="domain" description="Peptidase S54 rhomboid" evidence="8">
    <location>
        <begin position="160"/>
        <end position="294"/>
    </location>
</feature>
<feature type="transmembrane region" description="Helical" evidence="7">
    <location>
        <begin position="278"/>
        <end position="296"/>
    </location>
</feature>
<comment type="similarity">
    <text evidence="2">Belongs to the peptidase S54 family.</text>
</comment>
<evidence type="ECO:0000256" key="6">
    <source>
        <dbReference type="ARBA" id="ARBA00023136"/>
    </source>
</evidence>
<comment type="subcellular location">
    <subcellularLocation>
        <location evidence="1">Membrane</location>
        <topology evidence="1">Multi-pass membrane protein</topology>
    </subcellularLocation>
</comment>
<evidence type="ECO:0000256" key="4">
    <source>
        <dbReference type="ARBA" id="ARBA00022801"/>
    </source>
</evidence>
<dbReference type="InterPro" id="IPR035952">
    <property type="entry name" value="Rhomboid-like_sf"/>
</dbReference>
<proteinExistence type="inferred from homology"/>
<protein>
    <submittedName>
        <fullName evidence="10">Rhomboid family protein</fullName>
    </submittedName>
</protein>
<dbReference type="InterPro" id="IPR022732">
    <property type="entry name" value="Peptidase_S54_GlpG_N"/>
</dbReference>
<accession>B9XFZ8</accession>
<evidence type="ECO:0000259" key="8">
    <source>
        <dbReference type="Pfam" id="PF01694"/>
    </source>
</evidence>
<organism evidence="10 11">
    <name type="scientific">Pedosphaera parvula (strain Ellin514)</name>
    <dbReference type="NCBI Taxonomy" id="320771"/>
    <lineage>
        <taxon>Bacteria</taxon>
        <taxon>Pseudomonadati</taxon>
        <taxon>Verrucomicrobiota</taxon>
        <taxon>Pedosphaerae</taxon>
        <taxon>Pedosphaerales</taxon>
        <taxon>Pedosphaeraceae</taxon>
        <taxon>Pedosphaera</taxon>
    </lineage>
</organism>
<dbReference type="InterPro" id="IPR038236">
    <property type="entry name" value="GlpG_N_sf"/>
</dbReference>
<dbReference type="InterPro" id="IPR022764">
    <property type="entry name" value="Peptidase_S54_rhomboid_dom"/>
</dbReference>
<dbReference type="GO" id="GO:0016020">
    <property type="term" value="C:membrane"/>
    <property type="evidence" value="ECO:0007669"/>
    <property type="project" value="UniProtKB-SubCell"/>
</dbReference>
<keyword evidence="6 7" id="KW-0472">Membrane</keyword>
<dbReference type="PANTHER" id="PTHR43731">
    <property type="entry name" value="RHOMBOID PROTEASE"/>
    <property type="match status" value="1"/>
</dbReference>
<feature type="transmembrane region" description="Helical" evidence="7">
    <location>
        <begin position="252"/>
        <end position="272"/>
    </location>
</feature>
<name>B9XFZ8_PEDPL</name>
<evidence type="ECO:0000256" key="3">
    <source>
        <dbReference type="ARBA" id="ARBA00022692"/>
    </source>
</evidence>
<dbReference type="GO" id="GO:0004252">
    <property type="term" value="F:serine-type endopeptidase activity"/>
    <property type="evidence" value="ECO:0007669"/>
    <property type="project" value="InterPro"/>
</dbReference>
<dbReference type="Gene3D" id="1.20.1540.10">
    <property type="entry name" value="Rhomboid-like"/>
    <property type="match status" value="1"/>
</dbReference>
<evidence type="ECO:0000313" key="10">
    <source>
        <dbReference type="EMBL" id="EEF61160.1"/>
    </source>
</evidence>
<dbReference type="InterPro" id="IPR050925">
    <property type="entry name" value="Rhomboid_protease_S54"/>
</dbReference>
<feature type="transmembrane region" description="Helical" evidence="7">
    <location>
        <begin position="101"/>
        <end position="124"/>
    </location>
</feature>
<feature type="transmembrane region" description="Helical" evidence="7">
    <location>
        <begin position="197"/>
        <end position="218"/>
    </location>
</feature>
<keyword evidence="4" id="KW-0378">Hydrolase</keyword>
<dbReference type="EMBL" id="ABOX02000011">
    <property type="protein sequence ID" value="EEF61160.1"/>
    <property type="molecule type" value="Genomic_DNA"/>
</dbReference>
<evidence type="ECO:0000256" key="2">
    <source>
        <dbReference type="ARBA" id="ARBA00009045"/>
    </source>
</evidence>